<name>A0A7C8I314_9PLEO</name>
<dbReference type="EMBL" id="JAADJZ010000032">
    <property type="protein sequence ID" value="KAF2865633.1"/>
    <property type="molecule type" value="Genomic_DNA"/>
</dbReference>
<evidence type="ECO:0000256" key="1">
    <source>
        <dbReference type="SAM" id="MobiDB-lite"/>
    </source>
</evidence>
<proteinExistence type="predicted"/>
<evidence type="ECO:0000313" key="2">
    <source>
        <dbReference type="EMBL" id="KAF2865633.1"/>
    </source>
</evidence>
<reference evidence="2 3" key="1">
    <citation type="submission" date="2020-01" db="EMBL/GenBank/DDBJ databases">
        <authorList>
            <consortium name="DOE Joint Genome Institute"/>
            <person name="Haridas S."/>
            <person name="Albert R."/>
            <person name="Binder M."/>
            <person name="Bloem J."/>
            <person name="Labutti K."/>
            <person name="Salamov A."/>
            <person name="Andreopoulos B."/>
            <person name="Baker S.E."/>
            <person name="Barry K."/>
            <person name="Bills G."/>
            <person name="Bluhm B.H."/>
            <person name="Cannon C."/>
            <person name="Castanera R."/>
            <person name="Culley D.E."/>
            <person name="Daum C."/>
            <person name="Ezra D."/>
            <person name="Gonzalez J.B."/>
            <person name="Henrissat B."/>
            <person name="Kuo A."/>
            <person name="Liang C."/>
            <person name="Lipzen A."/>
            <person name="Lutzoni F."/>
            <person name="Magnuson J."/>
            <person name="Mondo S."/>
            <person name="Nolan M."/>
            <person name="Ohm R."/>
            <person name="Pangilinan J."/>
            <person name="Park H.-J.H."/>
            <person name="Ramirez L."/>
            <person name="Alfaro M."/>
            <person name="Sun H."/>
            <person name="Tritt A."/>
            <person name="Yoshinaga Y."/>
            <person name="Zwiers L.-H.L."/>
            <person name="Turgeon B.G."/>
            <person name="Goodwin S.B."/>
            <person name="Spatafora J.W."/>
            <person name="Crous P.W."/>
            <person name="Grigoriev I.V."/>
        </authorList>
    </citation>
    <scope>NUCLEOTIDE SEQUENCE [LARGE SCALE GENOMIC DNA]</scope>
    <source>
        <strain evidence="2 3">CBS 611.86</strain>
    </source>
</reference>
<organism evidence="2 3">
    <name type="scientific">Massariosphaeria phaeospora</name>
    <dbReference type="NCBI Taxonomy" id="100035"/>
    <lineage>
        <taxon>Eukaryota</taxon>
        <taxon>Fungi</taxon>
        <taxon>Dikarya</taxon>
        <taxon>Ascomycota</taxon>
        <taxon>Pezizomycotina</taxon>
        <taxon>Dothideomycetes</taxon>
        <taxon>Pleosporomycetidae</taxon>
        <taxon>Pleosporales</taxon>
        <taxon>Pleosporales incertae sedis</taxon>
        <taxon>Massariosphaeria</taxon>
    </lineage>
</organism>
<keyword evidence="3" id="KW-1185">Reference proteome</keyword>
<protein>
    <submittedName>
        <fullName evidence="2">Uncharacterized protein</fullName>
    </submittedName>
</protein>
<dbReference type="Proteomes" id="UP000481861">
    <property type="component" value="Unassembled WGS sequence"/>
</dbReference>
<gene>
    <name evidence="2" type="ORF">BDV95DRAFT_623664</name>
</gene>
<evidence type="ECO:0000313" key="3">
    <source>
        <dbReference type="Proteomes" id="UP000481861"/>
    </source>
</evidence>
<dbReference type="AlphaFoldDB" id="A0A7C8I314"/>
<feature type="region of interest" description="Disordered" evidence="1">
    <location>
        <begin position="184"/>
        <end position="230"/>
    </location>
</feature>
<feature type="compositionally biased region" description="Polar residues" evidence="1">
    <location>
        <begin position="186"/>
        <end position="201"/>
    </location>
</feature>
<sequence length="317" mass="35307">MFSSYAKLKRSVSSGASKLLGIAQEEPKRKHVHWDGSLAHTDHSRPVDRIYISPEPVSPLQSFQESQYIVLHYKDLREPRLIEEVVGAGNFENLQHIFDLALQDEAPGPVMRAVANKEVDDMLGWRKAKGVKKSREKQPMRQIDTNVFRMRDIDLSGMAEPDGGDGVKANPLLSQSVDDFFDSTEDTLQSNSRPTLTTQEFTHTTSTNPDDTTTAPTGHAPPTAFDDARPLMDIPKGEVVVLVSRKTTAAFVRKADGRVYQVKQSKTRASASRKAGIDEGWVMIDSADDRDDSIANSIRRKNKGLKEAEDGWDDCRV</sequence>
<feature type="compositionally biased region" description="Low complexity" evidence="1">
    <location>
        <begin position="202"/>
        <end position="224"/>
    </location>
</feature>
<accession>A0A7C8I314</accession>
<comment type="caution">
    <text evidence="2">The sequence shown here is derived from an EMBL/GenBank/DDBJ whole genome shotgun (WGS) entry which is preliminary data.</text>
</comment>